<dbReference type="PROSITE" id="PS51186">
    <property type="entry name" value="GNAT"/>
    <property type="match status" value="1"/>
</dbReference>
<reference evidence="2 3" key="1">
    <citation type="submission" date="2016-11" db="EMBL/GenBank/DDBJ databases">
        <title>Genome sequence and comparative genomic analysis of clinical strain Elizabethkingia meningoseptica 61421 PRCM.</title>
        <authorList>
            <person name="Wang M."/>
            <person name="Hu S."/>
            <person name="Cao L."/>
            <person name="Jiang T."/>
            <person name="Zhou Y."/>
            <person name="Ming D."/>
        </authorList>
    </citation>
    <scope>NUCLEOTIDE SEQUENCE [LARGE SCALE GENOMIC DNA]</scope>
    <source>
        <strain evidence="2 3">61421 PRCM</strain>
    </source>
</reference>
<sequence>MAQRYIETERLVLEELHTDDSQFIYELLNSEGWKKWIGERHIHSDKDAKDYILKINNMPSLKYWVVKRKEDRERIGIITLIKRDYLDGQDIGFAFLPEFSGKNYAYEATKPVLDKLLKRVDFPVMYAIVTPENKKSVNLLERLGLSFSENIVRDGETLSVYKTESDLSLIEAAIKKFFTAFTNNNKEPDLDILHEVCIKEVQIIKNTNGMRDIYNLENFIAPRAELLTSGKLTNFKEQETKSETRIERNIAQRISAYKKNGILNDSPFEEYGTKMFQLIKYQKIWKISSMIWDDNI</sequence>
<evidence type="ECO:0000313" key="3">
    <source>
        <dbReference type="Proteomes" id="UP000188947"/>
    </source>
</evidence>
<comment type="caution">
    <text evidence="2">The sequence shown here is derived from an EMBL/GenBank/DDBJ whole genome shotgun (WGS) entry which is preliminary data.</text>
</comment>
<dbReference type="InterPro" id="IPR000182">
    <property type="entry name" value="GNAT_dom"/>
</dbReference>
<dbReference type="SUPFAM" id="SSF55729">
    <property type="entry name" value="Acyl-CoA N-acyltransferases (Nat)"/>
    <property type="match status" value="1"/>
</dbReference>
<accession>A0A1T3FD68</accession>
<dbReference type="STRING" id="238.BBD35_01255"/>
<dbReference type="InterPro" id="IPR016181">
    <property type="entry name" value="Acyl_CoA_acyltransferase"/>
</dbReference>
<dbReference type="EMBL" id="MPOG01000003">
    <property type="protein sequence ID" value="OOH97580.1"/>
    <property type="molecule type" value="Genomic_DNA"/>
</dbReference>
<dbReference type="PANTHER" id="PTHR43792:SF1">
    <property type="entry name" value="N-ACETYLTRANSFERASE DOMAIN-CONTAINING PROTEIN"/>
    <property type="match status" value="1"/>
</dbReference>
<dbReference type="OrthoDB" id="9798081at2"/>
<dbReference type="Proteomes" id="UP000188947">
    <property type="component" value="Unassembled WGS sequence"/>
</dbReference>
<dbReference type="GO" id="GO:0016747">
    <property type="term" value="F:acyltransferase activity, transferring groups other than amino-acyl groups"/>
    <property type="evidence" value="ECO:0007669"/>
    <property type="project" value="InterPro"/>
</dbReference>
<dbReference type="AlphaFoldDB" id="A0A1T3FD68"/>
<keyword evidence="3" id="KW-1185">Reference proteome</keyword>
<name>A0A1T3FD68_ELIME</name>
<dbReference type="InterPro" id="IPR051531">
    <property type="entry name" value="N-acetyltransferase"/>
</dbReference>
<dbReference type="RefSeq" id="WP_070905297.1">
    <property type="nucleotide sequence ID" value="NZ_CP016378.1"/>
</dbReference>
<dbReference type="Gene3D" id="3.40.630.30">
    <property type="match status" value="1"/>
</dbReference>
<evidence type="ECO:0000259" key="1">
    <source>
        <dbReference type="PROSITE" id="PS51186"/>
    </source>
</evidence>
<dbReference type="PANTHER" id="PTHR43792">
    <property type="entry name" value="GNAT FAMILY, PUTATIVE (AFU_ORTHOLOGUE AFUA_3G00765)-RELATED-RELATED"/>
    <property type="match status" value="1"/>
</dbReference>
<organism evidence="2 3">
    <name type="scientific">Elizabethkingia meningoseptica</name>
    <name type="common">Chryseobacterium meningosepticum</name>
    <dbReference type="NCBI Taxonomy" id="238"/>
    <lineage>
        <taxon>Bacteria</taxon>
        <taxon>Pseudomonadati</taxon>
        <taxon>Bacteroidota</taxon>
        <taxon>Flavobacteriia</taxon>
        <taxon>Flavobacteriales</taxon>
        <taxon>Weeksellaceae</taxon>
        <taxon>Elizabethkingia</taxon>
    </lineage>
</organism>
<dbReference type="Pfam" id="PF13302">
    <property type="entry name" value="Acetyltransf_3"/>
    <property type="match status" value="1"/>
</dbReference>
<dbReference type="eggNOG" id="COG1670">
    <property type="taxonomic scope" value="Bacteria"/>
</dbReference>
<gene>
    <name evidence="2" type="ORF">BMF97_02880</name>
</gene>
<keyword evidence="2" id="KW-0808">Transferase</keyword>
<feature type="domain" description="N-acetyltransferase" evidence="1">
    <location>
        <begin position="11"/>
        <end position="165"/>
    </location>
</feature>
<protein>
    <submittedName>
        <fullName evidence="2">GNAT family N-acetyltransferase</fullName>
    </submittedName>
</protein>
<proteinExistence type="predicted"/>
<dbReference type="Gene3D" id="3.10.450.50">
    <property type="match status" value="1"/>
</dbReference>
<evidence type="ECO:0000313" key="2">
    <source>
        <dbReference type="EMBL" id="OOH97580.1"/>
    </source>
</evidence>